<organism evidence="7">
    <name type="scientific">Soboliphyme baturini</name>
    <dbReference type="NCBI Taxonomy" id="241478"/>
    <lineage>
        <taxon>Eukaryota</taxon>
        <taxon>Metazoa</taxon>
        <taxon>Ecdysozoa</taxon>
        <taxon>Nematoda</taxon>
        <taxon>Enoplea</taxon>
        <taxon>Dorylaimia</taxon>
        <taxon>Dioctophymatida</taxon>
        <taxon>Dioctophymatoidea</taxon>
        <taxon>Soboliphymatidae</taxon>
        <taxon>Soboliphyme</taxon>
    </lineage>
</organism>
<gene>
    <name evidence="5" type="ORF">SBAD_LOCUS10645</name>
</gene>
<evidence type="ECO:0000313" key="5">
    <source>
        <dbReference type="EMBL" id="VDP33492.1"/>
    </source>
</evidence>
<evidence type="ECO:0000313" key="7">
    <source>
        <dbReference type="WBParaSite" id="SBAD_0001101501-mRNA-1"/>
    </source>
</evidence>
<dbReference type="Pfam" id="PF02191">
    <property type="entry name" value="OLF"/>
    <property type="match status" value="1"/>
</dbReference>
<name>A0A183J447_9BILA</name>
<comment type="caution">
    <text evidence="3">Lacks conserved residue(s) required for the propagation of feature annotation.</text>
</comment>
<comment type="subcellular location">
    <subcellularLocation>
        <location evidence="1">Secreted</location>
    </subcellularLocation>
</comment>
<dbReference type="AlphaFoldDB" id="A0A183J447"/>
<reference evidence="5 6" key="2">
    <citation type="submission" date="2018-11" db="EMBL/GenBank/DDBJ databases">
        <authorList>
            <consortium name="Pathogen Informatics"/>
        </authorList>
    </citation>
    <scope>NUCLEOTIDE SEQUENCE [LARGE SCALE GENOMIC DNA]</scope>
</reference>
<sequence length="246" mass="28605">MRDAILVETEDLSSRRWVFDGYLSPVLYEYRNELDLLYKKQSAKYFLDYSATGTGAIIFNGSFYYHRYGSQNIVRYDLNSTEEVQRPLPNVAYQVCIMTPDIQHCANVRYLYGLPHNFVDFAADENGIWVVYSNTANDSLTAAKIQVETLEVIHQWFIDIPKNVTIANTFIMCGILYGLKSATNYDTEINFAFDLYNDEFINITVNFRNPFQQTTMLDYNPVDRRLYYFDHGNLLTVPVRTKGIDD</sequence>
<evidence type="ECO:0000256" key="2">
    <source>
        <dbReference type="ARBA" id="ARBA00022525"/>
    </source>
</evidence>
<feature type="domain" description="Olfactomedin-like" evidence="4">
    <location>
        <begin position="1"/>
        <end position="243"/>
    </location>
</feature>
<evidence type="ECO:0000256" key="3">
    <source>
        <dbReference type="PROSITE-ProRule" id="PRU00446"/>
    </source>
</evidence>
<dbReference type="EMBL" id="UZAM01014359">
    <property type="protein sequence ID" value="VDP33492.1"/>
    <property type="molecule type" value="Genomic_DNA"/>
</dbReference>
<dbReference type="InterPro" id="IPR050605">
    <property type="entry name" value="Olfactomedin-like_domain"/>
</dbReference>
<dbReference type="PROSITE" id="PS51132">
    <property type="entry name" value="OLF"/>
    <property type="match status" value="1"/>
</dbReference>
<dbReference type="WBParaSite" id="SBAD_0001101501-mRNA-1">
    <property type="protein sequence ID" value="SBAD_0001101501-mRNA-1"/>
    <property type="gene ID" value="SBAD_0001101501"/>
</dbReference>
<keyword evidence="6" id="KW-1185">Reference proteome</keyword>
<accession>A0A183J447</accession>
<protein>
    <submittedName>
        <fullName evidence="7">Olfactomedin-like domain-containing protein</fullName>
    </submittedName>
</protein>
<dbReference type="InterPro" id="IPR003112">
    <property type="entry name" value="Olfac-like_dom"/>
</dbReference>
<dbReference type="PANTHER" id="PTHR23192">
    <property type="entry name" value="OLFACTOMEDIN-RELATED"/>
    <property type="match status" value="1"/>
</dbReference>
<proteinExistence type="predicted"/>
<dbReference type="OrthoDB" id="8626508at2759"/>
<reference evidence="7" key="1">
    <citation type="submission" date="2016-06" db="UniProtKB">
        <authorList>
            <consortium name="WormBaseParasite"/>
        </authorList>
    </citation>
    <scope>IDENTIFICATION</scope>
</reference>
<dbReference type="Proteomes" id="UP000270296">
    <property type="component" value="Unassembled WGS sequence"/>
</dbReference>
<dbReference type="GO" id="GO:0007165">
    <property type="term" value="P:signal transduction"/>
    <property type="evidence" value="ECO:0007669"/>
    <property type="project" value="TreeGrafter"/>
</dbReference>
<evidence type="ECO:0000256" key="1">
    <source>
        <dbReference type="ARBA" id="ARBA00004613"/>
    </source>
</evidence>
<dbReference type="PANTHER" id="PTHR23192:SF83">
    <property type="entry name" value="OLFACTOMEDIN-LIKE DOMAIN-CONTAINING PROTEIN"/>
    <property type="match status" value="1"/>
</dbReference>
<dbReference type="GO" id="GO:0005615">
    <property type="term" value="C:extracellular space"/>
    <property type="evidence" value="ECO:0007669"/>
    <property type="project" value="TreeGrafter"/>
</dbReference>
<evidence type="ECO:0000259" key="4">
    <source>
        <dbReference type="PROSITE" id="PS51132"/>
    </source>
</evidence>
<evidence type="ECO:0000313" key="6">
    <source>
        <dbReference type="Proteomes" id="UP000270296"/>
    </source>
</evidence>
<dbReference type="SMART" id="SM00284">
    <property type="entry name" value="OLF"/>
    <property type="match status" value="1"/>
</dbReference>
<keyword evidence="2" id="KW-0964">Secreted</keyword>